<gene>
    <name evidence="7 9" type="primary">gatA</name>
    <name evidence="9" type="ORF">RT717_20885</name>
</gene>
<dbReference type="SUPFAM" id="SSF75304">
    <property type="entry name" value="Amidase signature (AS) enzymes"/>
    <property type="match status" value="1"/>
</dbReference>
<dbReference type="EMBL" id="CP136051">
    <property type="protein sequence ID" value="WOK05534.1"/>
    <property type="molecule type" value="Genomic_DNA"/>
</dbReference>
<comment type="catalytic activity">
    <reaction evidence="7">
        <text>L-glutamyl-tRNA(Gln) + L-glutamine + ATP + H2O = L-glutaminyl-tRNA(Gln) + L-glutamate + ADP + phosphate + H(+)</text>
        <dbReference type="Rhea" id="RHEA:17521"/>
        <dbReference type="Rhea" id="RHEA-COMP:9681"/>
        <dbReference type="Rhea" id="RHEA-COMP:9684"/>
        <dbReference type="ChEBI" id="CHEBI:15377"/>
        <dbReference type="ChEBI" id="CHEBI:15378"/>
        <dbReference type="ChEBI" id="CHEBI:29985"/>
        <dbReference type="ChEBI" id="CHEBI:30616"/>
        <dbReference type="ChEBI" id="CHEBI:43474"/>
        <dbReference type="ChEBI" id="CHEBI:58359"/>
        <dbReference type="ChEBI" id="CHEBI:78520"/>
        <dbReference type="ChEBI" id="CHEBI:78521"/>
        <dbReference type="ChEBI" id="CHEBI:456216"/>
        <dbReference type="EC" id="6.3.5.7"/>
    </reaction>
</comment>
<dbReference type="PANTHER" id="PTHR11895">
    <property type="entry name" value="TRANSAMIDASE"/>
    <property type="match status" value="1"/>
</dbReference>
<proteinExistence type="inferred from homology"/>
<dbReference type="Pfam" id="PF01425">
    <property type="entry name" value="Amidase"/>
    <property type="match status" value="1"/>
</dbReference>
<name>A0ABZ0IMZ3_9BACT</name>
<dbReference type="NCBIfam" id="TIGR00132">
    <property type="entry name" value="gatA"/>
    <property type="match status" value="1"/>
</dbReference>
<evidence type="ECO:0000256" key="7">
    <source>
        <dbReference type="HAMAP-Rule" id="MF_00120"/>
    </source>
</evidence>
<protein>
    <recommendedName>
        <fullName evidence="2 7">Glutamyl-tRNA(Gln) amidotransferase subunit A</fullName>
        <shortName evidence="7">Glu-ADT subunit A</shortName>
        <ecNumber evidence="7">6.3.5.7</ecNumber>
    </recommendedName>
</protein>
<keyword evidence="10" id="KW-1185">Reference proteome</keyword>
<comment type="function">
    <text evidence="7">Allows the formation of correctly charged Gln-tRNA(Gln) through the transamidation of misacylated Glu-tRNA(Gln) in organisms which lack glutaminyl-tRNA synthetase. The reaction takes place in the presence of glutamine and ATP through an activated gamma-phospho-Glu-tRNA(Gln).</text>
</comment>
<evidence type="ECO:0000259" key="8">
    <source>
        <dbReference type="Pfam" id="PF01425"/>
    </source>
</evidence>
<dbReference type="InterPro" id="IPR000120">
    <property type="entry name" value="Amidase"/>
</dbReference>
<dbReference type="EC" id="6.3.5.7" evidence="7"/>
<evidence type="ECO:0000256" key="5">
    <source>
        <dbReference type="ARBA" id="ARBA00022840"/>
    </source>
</evidence>
<dbReference type="Proteomes" id="UP001302349">
    <property type="component" value="Chromosome"/>
</dbReference>
<evidence type="ECO:0000256" key="1">
    <source>
        <dbReference type="ARBA" id="ARBA00011123"/>
    </source>
</evidence>
<feature type="active site" description="Charge relay system" evidence="7">
    <location>
        <position position="151"/>
    </location>
</feature>
<organism evidence="9 10">
    <name type="scientific">Imperialibacter roseus</name>
    <dbReference type="NCBI Taxonomy" id="1324217"/>
    <lineage>
        <taxon>Bacteria</taxon>
        <taxon>Pseudomonadati</taxon>
        <taxon>Bacteroidota</taxon>
        <taxon>Cytophagia</taxon>
        <taxon>Cytophagales</taxon>
        <taxon>Flammeovirgaceae</taxon>
        <taxon>Imperialibacter</taxon>
    </lineage>
</organism>
<feature type="domain" description="Amidase" evidence="8">
    <location>
        <begin position="24"/>
        <end position="464"/>
    </location>
</feature>
<dbReference type="HAMAP" id="MF_00120">
    <property type="entry name" value="GatA"/>
    <property type="match status" value="1"/>
</dbReference>
<feature type="active site" description="Acyl-ester intermediate" evidence="7">
    <location>
        <position position="175"/>
    </location>
</feature>
<dbReference type="InterPro" id="IPR023631">
    <property type="entry name" value="Amidase_dom"/>
</dbReference>
<evidence type="ECO:0000256" key="6">
    <source>
        <dbReference type="ARBA" id="ARBA00022917"/>
    </source>
</evidence>
<accession>A0ABZ0IMZ3</accession>
<evidence type="ECO:0000256" key="2">
    <source>
        <dbReference type="ARBA" id="ARBA00014428"/>
    </source>
</evidence>
<keyword evidence="3 7" id="KW-0436">Ligase</keyword>
<evidence type="ECO:0000313" key="10">
    <source>
        <dbReference type="Proteomes" id="UP001302349"/>
    </source>
</evidence>
<evidence type="ECO:0000256" key="3">
    <source>
        <dbReference type="ARBA" id="ARBA00022598"/>
    </source>
</evidence>
<keyword evidence="4 7" id="KW-0547">Nucleotide-binding</keyword>
<comment type="subunit">
    <text evidence="1 7">Heterotrimer of A, B and C subunits.</text>
</comment>
<evidence type="ECO:0000256" key="4">
    <source>
        <dbReference type="ARBA" id="ARBA00022741"/>
    </source>
</evidence>
<reference evidence="9 10" key="1">
    <citation type="journal article" date="2023" name="Microbiol. Resour. Announc.">
        <title>Complete Genome Sequence of Imperialibacter roseus strain P4T.</title>
        <authorList>
            <person name="Tizabi D.R."/>
            <person name="Bachvaroff T."/>
            <person name="Hill R.T."/>
        </authorList>
    </citation>
    <scope>NUCLEOTIDE SEQUENCE [LARGE SCALE GENOMIC DNA]</scope>
    <source>
        <strain evidence="9 10">P4T</strain>
    </source>
</reference>
<dbReference type="Gene3D" id="3.90.1300.10">
    <property type="entry name" value="Amidase signature (AS) domain"/>
    <property type="match status" value="1"/>
</dbReference>
<comment type="similarity">
    <text evidence="7">Belongs to the amidase family. GatA subfamily.</text>
</comment>
<dbReference type="InterPro" id="IPR036928">
    <property type="entry name" value="AS_sf"/>
</dbReference>
<feature type="active site" description="Charge relay system" evidence="7">
    <location>
        <position position="76"/>
    </location>
</feature>
<keyword evidence="6 7" id="KW-0648">Protein biosynthesis</keyword>
<dbReference type="RefSeq" id="WP_317488294.1">
    <property type="nucleotide sequence ID" value="NZ_CP136051.1"/>
</dbReference>
<dbReference type="InterPro" id="IPR004412">
    <property type="entry name" value="GatA"/>
</dbReference>
<keyword evidence="5 7" id="KW-0067">ATP-binding</keyword>
<evidence type="ECO:0000313" key="9">
    <source>
        <dbReference type="EMBL" id="WOK05534.1"/>
    </source>
</evidence>
<sequence>MKTYRSLAEIQKAIASGNITCKQLVEQYLQVINEKSHLNVFLEVFAEEALAKADVVDEKIRAGRQGRLAGMVISLKDVLCYKGHKLQAGSRILEGFVSQFTGTAVQRLLDEDAIIIGRTNCDEFAMGSSSENSAYGPVVNAAGEKRVPGGSSGGSAVSVQSDMCLLSLGTDTGGSVRQPASFCGIVGYKPTYSRISRYGLLAYASSFDTIGTFAHTIEDTALVLEIMAGHDDYDSTVSHEPVLPYSTLLSNNKKYKIAYLKEPLASPEISAPVKGAVEDAITWLKKDGHTVEPVEFNYLDYVLPTYYILTTAEASSNLSRYDGVKYGYRSKSHVNLETMYKKSRSEAFGKEVQRRILLGTFVLSASYYDAFYTKALKARKLIQQATRDILKEYDFIILPTSPTVAFKLGEHTKNPLEMYLADLFTVQASVAGVPAISIPYGDDDEGMPIGLQLIADAFQEEKLLAFSRHILDARNKG</sequence>
<dbReference type="PANTHER" id="PTHR11895:SF7">
    <property type="entry name" value="GLUTAMYL-TRNA(GLN) AMIDOTRANSFERASE SUBUNIT A, MITOCHONDRIAL"/>
    <property type="match status" value="1"/>
</dbReference>